<dbReference type="Proteomes" id="UP000192276">
    <property type="component" value="Unassembled WGS sequence"/>
</dbReference>
<accession>A0A1V9FX86</accession>
<proteinExistence type="predicted"/>
<protein>
    <submittedName>
        <fullName evidence="1">Uncharacterized protein</fullName>
    </submittedName>
</protein>
<comment type="caution">
    <text evidence="1">The sequence shown here is derived from an EMBL/GenBank/DDBJ whole genome shotgun (WGS) entry which is preliminary data.</text>
</comment>
<reference evidence="2" key="1">
    <citation type="submission" date="2016-04" db="EMBL/GenBank/DDBJ databases">
        <authorList>
            <person name="Chen L."/>
            <person name="Zhuang W."/>
            <person name="Wang G."/>
        </authorList>
    </citation>
    <scope>NUCLEOTIDE SEQUENCE [LARGE SCALE GENOMIC DNA]</scope>
    <source>
        <strain evidence="2">208</strain>
    </source>
</reference>
<gene>
    <name evidence="1" type="ORF">A4R26_17280</name>
</gene>
<keyword evidence="2" id="KW-1185">Reference proteome</keyword>
<evidence type="ECO:0000313" key="2">
    <source>
        <dbReference type="Proteomes" id="UP000192276"/>
    </source>
</evidence>
<organism evidence="1 2">
    <name type="scientific">Niastella populi</name>
    <dbReference type="NCBI Taxonomy" id="550983"/>
    <lineage>
        <taxon>Bacteria</taxon>
        <taxon>Pseudomonadati</taxon>
        <taxon>Bacteroidota</taxon>
        <taxon>Chitinophagia</taxon>
        <taxon>Chitinophagales</taxon>
        <taxon>Chitinophagaceae</taxon>
        <taxon>Niastella</taxon>
    </lineage>
</organism>
<evidence type="ECO:0000313" key="1">
    <source>
        <dbReference type="EMBL" id="OQP62934.1"/>
    </source>
</evidence>
<dbReference type="AlphaFoldDB" id="A0A1V9FX86"/>
<name>A0A1V9FX86_9BACT</name>
<sequence length="64" mass="7273">MLIIFIINDNVTGLSSKMVAGKFNTKPHNGSHCGMKWIIQMFGKLEVTSRGFQWDTVKDLSFRP</sequence>
<dbReference type="EMBL" id="LWBP01000112">
    <property type="protein sequence ID" value="OQP62934.1"/>
    <property type="molecule type" value="Genomic_DNA"/>
</dbReference>